<dbReference type="EMBL" id="PISP01000002">
    <property type="protein sequence ID" value="PKD43849.1"/>
    <property type="molecule type" value="Genomic_DNA"/>
</dbReference>
<name>A0A2N0VI46_9BACT</name>
<sequence>MIKKLTSARLDEFVNPDVAILILRIGAAALIMTHGIPKLLRVLEGDFGFGDPIGIGPTASLILVTFAEAICAALVLLGLFTRGALIPLIINMTVVVFIAHGDDPFSDKELGLFFLISFVVLFLTGPGKYSLDKKLFGK</sequence>
<feature type="transmembrane region" description="Helical" evidence="7">
    <location>
        <begin position="84"/>
        <end position="100"/>
    </location>
</feature>
<keyword evidence="6 7" id="KW-0472">Membrane</keyword>
<dbReference type="Pfam" id="PF07681">
    <property type="entry name" value="DoxX"/>
    <property type="match status" value="1"/>
</dbReference>
<keyword evidence="5 7" id="KW-1133">Transmembrane helix</keyword>
<reference evidence="8 9" key="1">
    <citation type="submission" date="2017-11" db="EMBL/GenBank/DDBJ databases">
        <title>Rhodohalobacter 15182 sp. nov., isolated from a salt lake.</title>
        <authorList>
            <person name="Han S."/>
        </authorList>
    </citation>
    <scope>NUCLEOTIDE SEQUENCE [LARGE SCALE GENOMIC DNA]</scope>
    <source>
        <strain evidence="8 9">15182</strain>
    </source>
</reference>
<dbReference type="RefSeq" id="WP_101073388.1">
    <property type="nucleotide sequence ID" value="NZ_PISP01000002.1"/>
</dbReference>
<dbReference type="OrthoDB" id="9813193at2"/>
<feature type="transmembrane region" description="Helical" evidence="7">
    <location>
        <begin position="112"/>
        <end position="131"/>
    </location>
</feature>
<evidence type="ECO:0000256" key="3">
    <source>
        <dbReference type="ARBA" id="ARBA00022475"/>
    </source>
</evidence>
<evidence type="ECO:0000313" key="8">
    <source>
        <dbReference type="EMBL" id="PKD43849.1"/>
    </source>
</evidence>
<evidence type="ECO:0000256" key="7">
    <source>
        <dbReference type="SAM" id="Phobius"/>
    </source>
</evidence>
<keyword evidence="3" id="KW-1003">Cell membrane</keyword>
<comment type="similarity">
    <text evidence="2">Belongs to the DoxX family.</text>
</comment>
<gene>
    <name evidence="8" type="ORF">CWD77_09850</name>
</gene>
<organism evidence="8 9">
    <name type="scientific">Rhodohalobacter barkolensis</name>
    <dbReference type="NCBI Taxonomy" id="2053187"/>
    <lineage>
        <taxon>Bacteria</taxon>
        <taxon>Pseudomonadati</taxon>
        <taxon>Balneolota</taxon>
        <taxon>Balneolia</taxon>
        <taxon>Balneolales</taxon>
        <taxon>Balneolaceae</taxon>
        <taxon>Rhodohalobacter</taxon>
    </lineage>
</organism>
<protein>
    <submittedName>
        <fullName evidence="8">DoxX family protein</fullName>
    </submittedName>
</protein>
<evidence type="ECO:0000256" key="4">
    <source>
        <dbReference type="ARBA" id="ARBA00022692"/>
    </source>
</evidence>
<evidence type="ECO:0000256" key="1">
    <source>
        <dbReference type="ARBA" id="ARBA00004651"/>
    </source>
</evidence>
<evidence type="ECO:0000313" key="9">
    <source>
        <dbReference type="Proteomes" id="UP000233398"/>
    </source>
</evidence>
<dbReference type="PANTHER" id="PTHR33452">
    <property type="entry name" value="OXIDOREDUCTASE CATD-RELATED"/>
    <property type="match status" value="1"/>
</dbReference>
<evidence type="ECO:0000256" key="6">
    <source>
        <dbReference type="ARBA" id="ARBA00023136"/>
    </source>
</evidence>
<feature type="transmembrane region" description="Helical" evidence="7">
    <location>
        <begin position="52"/>
        <end position="77"/>
    </location>
</feature>
<dbReference type="PANTHER" id="PTHR33452:SF1">
    <property type="entry name" value="INNER MEMBRANE PROTEIN YPHA-RELATED"/>
    <property type="match status" value="1"/>
</dbReference>
<dbReference type="GO" id="GO:0005886">
    <property type="term" value="C:plasma membrane"/>
    <property type="evidence" value="ECO:0007669"/>
    <property type="project" value="UniProtKB-SubCell"/>
</dbReference>
<dbReference type="AlphaFoldDB" id="A0A2N0VI46"/>
<keyword evidence="4 7" id="KW-0812">Transmembrane</keyword>
<proteinExistence type="inferred from homology"/>
<keyword evidence="9" id="KW-1185">Reference proteome</keyword>
<evidence type="ECO:0000256" key="5">
    <source>
        <dbReference type="ARBA" id="ARBA00022989"/>
    </source>
</evidence>
<feature type="transmembrane region" description="Helical" evidence="7">
    <location>
        <begin position="21"/>
        <end position="40"/>
    </location>
</feature>
<comment type="caution">
    <text evidence="8">The sequence shown here is derived from an EMBL/GenBank/DDBJ whole genome shotgun (WGS) entry which is preliminary data.</text>
</comment>
<dbReference type="InterPro" id="IPR051907">
    <property type="entry name" value="DoxX-like_oxidoreductase"/>
</dbReference>
<dbReference type="Proteomes" id="UP000233398">
    <property type="component" value="Unassembled WGS sequence"/>
</dbReference>
<dbReference type="InterPro" id="IPR032808">
    <property type="entry name" value="DoxX"/>
</dbReference>
<evidence type="ECO:0000256" key="2">
    <source>
        <dbReference type="ARBA" id="ARBA00006679"/>
    </source>
</evidence>
<comment type="subcellular location">
    <subcellularLocation>
        <location evidence="1">Cell membrane</location>
        <topology evidence="1">Multi-pass membrane protein</topology>
    </subcellularLocation>
</comment>
<accession>A0A2N0VI46</accession>